<evidence type="ECO:0000313" key="4">
    <source>
        <dbReference type="Proteomes" id="UP000659654"/>
    </source>
</evidence>
<feature type="compositionally biased region" description="Basic residues" evidence="1">
    <location>
        <begin position="229"/>
        <end position="239"/>
    </location>
</feature>
<feature type="compositionally biased region" description="Polar residues" evidence="1">
    <location>
        <begin position="151"/>
        <end position="162"/>
    </location>
</feature>
<proteinExistence type="predicted"/>
<name>A0A1I7STQ0_BURXY</name>
<dbReference type="Proteomes" id="UP000659654">
    <property type="component" value="Unassembled WGS sequence"/>
</dbReference>
<feature type="region of interest" description="Disordered" evidence="1">
    <location>
        <begin position="151"/>
        <end position="170"/>
    </location>
</feature>
<evidence type="ECO:0000313" key="5">
    <source>
        <dbReference type="WBParaSite" id="BXY_1642000.1"/>
    </source>
</evidence>
<evidence type="ECO:0000256" key="1">
    <source>
        <dbReference type="SAM" id="MobiDB-lite"/>
    </source>
</evidence>
<keyword evidence="4" id="KW-1185">Reference proteome</keyword>
<dbReference type="WBParaSite" id="BXY_1642000.1">
    <property type="protein sequence ID" value="BXY_1642000.1"/>
    <property type="gene ID" value="BXY_1642000"/>
</dbReference>
<evidence type="ECO:0000313" key="2">
    <source>
        <dbReference type="EMBL" id="CAD5221282.1"/>
    </source>
</evidence>
<dbReference type="Proteomes" id="UP000582659">
    <property type="component" value="Unassembled WGS sequence"/>
</dbReference>
<sequence length="630" mass="71620">MTSENARRDIRQKWTHLNSTDEKTAFIVNELRNVLGSFNDFNGKQPEGIALGNLQEYSYNDDNPHNAKSNTNPVILKEVEKIIEEMTDIPPLIERIDSGRPNQNGKMRSLPEKIDNDKIKGDGSYEIRKNGMSVEGIVDVMSLLEKPVSPLNSATLKSSPKSPEQENIKFSVKQRCVDNQRLPEFSDSGAMVESAAVKKVKLELPAHLSDLESRRDSAIDRFGEDRKSSRNHSPPKKMPKLAAETADFGRKQRDHKGKSTDSKSDKNKKFEQRSNDRDNKHRDRSEKKSSSKDYRPSHDDKEKSKSRTKSPEKRPLEKPVKLDVKPCASERNVSTPDLRPSSRLNSNKPTFRVIKPPSFAIGEYEGYDFPCPSRMDLPDQCVFMNRRKIPNHQELLSSVRQFIRSIPPNVISLGCMTRSLYSIGLLLYSLSPSHTTTESDLRQALALLRSVTGKLFNGHSALPKNKHIVKGLLCLAEALVCTKLYQENYNPSKKRRAFLKVYEEILRPTGHLEDGEILDSDFLERLVTDNNKNLVSQMAASDTVTIPRVLYKCMMEENAYSRLAEQALLANTMARNELELQEQGFLRRLRDMKFDLECSSSALGDAIFTVTFWMQRSTRFKPKTEPSKPS</sequence>
<dbReference type="EMBL" id="CAJFCV020000003">
    <property type="protein sequence ID" value="CAG9108125.1"/>
    <property type="molecule type" value="Genomic_DNA"/>
</dbReference>
<dbReference type="EMBL" id="CAJFDI010000003">
    <property type="protein sequence ID" value="CAD5221282.1"/>
    <property type="molecule type" value="Genomic_DNA"/>
</dbReference>
<protein>
    <submittedName>
        <fullName evidence="2">(pine wood nematode) hypothetical protein</fullName>
    </submittedName>
</protein>
<reference evidence="5" key="1">
    <citation type="submission" date="2016-11" db="UniProtKB">
        <authorList>
            <consortium name="WormBaseParasite"/>
        </authorList>
    </citation>
    <scope>IDENTIFICATION</scope>
</reference>
<feature type="region of interest" description="Disordered" evidence="1">
    <location>
        <begin position="220"/>
        <end position="352"/>
    </location>
</feature>
<gene>
    <name evidence="2" type="ORF">BXYJ_LOCUS6600</name>
</gene>
<organism evidence="3 5">
    <name type="scientific">Bursaphelenchus xylophilus</name>
    <name type="common">Pinewood nematode worm</name>
    <name type="synonym">Aphelenchoides xylophilus</name>
    <dbReference type="NCBI Taxonomy" id="6326"/>
    <lineage>
        <taxon>Eukaryota</taxon>
        <taxon>Metazoa</taxon>
        <taxon>Ecdysozoa</taxon>
        <taxon>Nematoda</taxon>
        <taxon>Chromadorea</taxon>
        <taxon>Rhabditida</taxon>
        <taxon>Tylenchina</taxon>
        <taxon>Tylenchomorpha</taxon>
        <taxon>Aphelenchoidea</taxon>
        <taxon>Aphelenchoididae</taxon>
        <taxon>Bursaphelenchus</taxon>
    </lineage>
</organism>
<feature type="region of interest" description="Disordered" evidence="1">
    <location>
        <begin position="94"/>
        <end position="117"/>
    </location>
</feature>
<dbReference type="Proteomes" id="UP000095284">
    <property type="component" value="Unplaced"/>
</dbReference>
<evidence type="ECO:0000313" key="3">
    <source>
        <dbReference type="Proteomes" id="UP000095284"/>
    </source>
</evidence>
<dbReference type="AlphaFoldDB" id="A0A1I7STQ0"/>
<reference evidence="2" key="2">
    <citation type="submission" date="2020-09" db="EMBL/GenBank/DDBJ databases">
        <authorList>
            <person name="Kikuchi T."/>
        </authorList>
    </citation>
    <scope>NUCLEOTIDE SEQUENCE</scope>
    <source>
        <strain evidence="2">Ka4C1</strain>
    </source>
</reference>
<feature type="compositionally biased region" description="Basic and acidic residues" evidence="1">
    <location>
        <begin position="247"/>
        <end position="324"/>
    </location>
</feature>
<dbReference type="OrthoDB" id="10481899at2759"/>
<accession>A0A1I7STQ0</accession>